<dbReference type="InterPro" id="IPR058534">
    <property type="entry name" value="YjdF"/>
</dbReference>
<accession>A0ABX0PXY3</accession>
<keyword evidence="1" id="KW-0812">Transmembrane</keyword>
<evidence type="ECO:0000256" key="1">
    <source>
        <dbReference type="SAM" id="Phobius"/>
    </source>
</evidence>
<dbReference type="PIRSF" id="PIRSF020606">
    <property type="entry name" value="UCP020606"/>
    <property type="match status" value="1"/>
</dbReference>
<comment type="caution">
    <text evidence="2">The sequence shown here is derived from an EMBL/GenBank/DDBJ whole genome shotgun (WGS) entry which is preliminary data.</text>
</comment>
<keyword evidence="3" id="KW-1185">Reference proteome</keyword>
<gene>
    <name evidence="2" type="ORF">HBF26_00610</name>
</gene>
<dbReference type="InterPro" id="IPR014509">
    <property type="entry name" value="YjdF-like"/>
</dbReference>
<dbReference type="EMBL" id="JAAQQR010000001">
    <property type="protein sequence ID" value="NID03369.1"/>
    <property type="molecule type" value="Genomic_DNA"/>
</dbReference>
<keyword evidence="1" id="KW-1133">Transmembrane helix</keyword>
<feature type="transmembrane region" description="Helical" evidence="1">
    <location>
        <begin position="53"/>
        <end position="74"/>
    </location>
</feature>
<evidence type="ECO:0000313" key="2">
    <source>
        <dbReference type="EMBL" id="NID03369.1"/>
    </source>
</evidence>
<sequence length="213" mass="24055">MALPPILLAATVPILVWSGWSPNDRGDWLLENALVAIALPLFVAGYRRLRFSTLSYLMLFVFFCLHEVGAHYTYSRVPYPQWLEWMPDLAWTGAGESRNHYDRVVHFAYGFFVMPAVFELFASRAALQGLWRWIVPVTFVMAHSMVYELVEWGAALVFGGDLGLTYLGTQGDEWDAQKDMLLATLGSVAMTCLLAAARWRGLRAAVADTWSQR</sequence>
<evidence type="ECO:0000313" key="3">
    <source>
        <dbReference type="Proteomes" id="UP001429601"/>
    </source>
</evidence>
<protein>
    <submittedName>
        <fullName evidence="2">DUF2238 domain-containing protein</fullName>
    </submittedName>
</protein>
<feature type="transmembrane region" description="Helical" evidence="1">
    <location>
        <begin position="28"/>
        <end position="46"/>
    </location>
</feature>
<feature type="transmembrane region" description="Helical" evidence="1">
    <location>
        <begin position="104"/>
        <end position="122"/>
    </location>
</feature>
<reference evidence="2 3" key="1">
    <citation type="journal article" date="2011" name="Curr. Microbiol.">
        <title>Luteibacter jiangsuensis sp. nov.: a methamidophos-degrading bacterium isolated from a methamidophos-manufacturing factory.</title>
        <authorList>
            <person name="Wang L."/>
            <person name="Wang G.L."/>
            <person name="Li S.P."/>
            <person name="Jiang J.D."/>
        </authorList>
    </citation>
    <scope>NUCLEOTIDE SEQUENCE [LARGE SCALE GENOMIC DNA]</scope>
    <source>
        <strain evidence="2 3">CGMCC 1.10133</strain>
    </source>
</reference>
<name>A0ABX0PXY3_9GAMM</name>
<feature type="transmembrane region" description="Helical" evidence="1">
    <location>
        <begin position="180"/>
        <end position="197"/>
    </location>
</feature>
<feature type="transmembrane region" description="Helical" evidence="1">
    <location>
        <begin position="134"/>
        <end position="160"/>
    </location>
</feature>
<dbReference type="Proteomes" id="UP001429601">
    <property type="component" value="Unassembled WGS sequence"/>
</dbReference>
<organism evidence="2 3">
    <name type="scientific">Luteibacter jiangsuensis</name>
    <dbReference type="NCBI Taxonomy" id="637577"/>
    <lineage>
        <taxon>Bacteria</taxon>
        <taxon>Pseudomonadati</taxon>
        <taxon>Pseudomonadota</taxon>
        <taxon>Gammaproteobacteria</taxon>
        <taxon>Lysobacterales</taxon>
        <taxon>Rhodanobacteraceae</taxon>
        <taxon>Luteibacter</taxon>
    </lineage>
</organism>
<proteinExistence type="predicted"/>
<keyword evidence="1" id="KW-0472">Membrane</keyword>
<dbReference type="Pfam" id="PF09997">
    <property type="entry name" value="DUF2238"/>
    <property type="match status" value="1"/>
</dbReference>